<dbReference type="Proteomes" id="UP000600565">
    <property type="component" value="Unassembled WGS sequence"/>
</dbReference>
<dbReference type="RefSeq" id="WP_191702125.1">
    <property type="nucleotide sequence ID" value="NZ_JACSPW010000001.1"/>
</dbReference>
<evidence type="ECO:0000259" key="1">
    <source>
        <dbReference type="Pfam" id="PF01973"/>
    </source>
</evidence>
<organism evidence="2 3">
    <name type="scientific">Solibacillus merdavium</name>
    <dbReference type="NCBI Taxonomy" id="2762218"/>
    <lineage>
        <taxon>Bacteria</taxon>
        <taxon>Bacillati</taxon>
        <taxon>Bacillota</taxon>
        <taxon>Bacilli</taxon>
        <taxon>Bacillales</taxon>
        <taxon>Caryophanaceae</taxon>
        <taxon>Solibacillus</taxon>
    </lineage>
</organism>
<feature type="domain" description="6-hydroxymethylpterin diphosphokinase MptE-like" evidence="1">
    <location>
        <begin position="165"/>
        <end position="337"/>
    </location>
</feature>
<proteinExistence type="predicted"/>
<evidence type="ECO:0000313" key="3">
    <source>
        <dbReference type="Proteomes" id="UP000600565"/>
    </source>
</evidence>
<protein>
    <submittedName>
        <fullName evidence="2">Motility associated factor glycosyltransferase family protein</fullName>
    </submittedName>
</protein>
<dbReference type="PANTHER" id="PTHR41786:SF1">
    <property type="entry name" value="6-HYDROXYMETHYLPTERIN DIPHOSPHOKINASE MPTE-LIKE DOMAIN-CONTAINING PROTEIN"/>
    <property type="match status" value="1"/>
</dbReference>
<dbReference type="InterPro" id="IPR002826">
    <property type="entry name" value="MptE-like"/>
</dbReference>
<sequence>MTLAIEKEISKVGTETVKVNGFYLHSKYNPLREAEQIAKQEYKPHHLHIVFGYGLGYIVDALIKEFHFNEPILLIDPLMDHNYIDVFNPTYNRFYSAKANDIAKIIDMVDKLSTYSTNVHIITSINYDKLFPLELKNVLEIVKNNHYKQGSNIATAKHFAVAWQKNLLLNTNNILSDFTLGKLEKEYTAPVVIAAGGPSLTKQLSLLKEYRNKIILICAGSTINALIANNIMPDYIVSVDGGEPNARHFESLSFKKEVSLIYGPTNHYKVRDSFEGKGYAFIPSVKPKYKDYFENRFSKKLPLIHGGGSVAHYALSIAKYITTGPIALIGQDLALTNDQSHATGVKCNKSAKDLPTSKKVLVEGYYGEMVTTTQTLKIMMNSFNEPPLLDTERKNVWNCTEGGAKIHSIDQLPFGEFLEKFTNEEAPKIVGEVLDQSTHIEEEFFNTEINNYNKILKLLKEGSQVINNSIGLKLTSYEVNKIGKIEKELNNLYKKYSLETLLEPIFDRCSHEYLPKVNETSVESNLRAKNYALDLYTSCYQQIEYFIEQLMSKENKTI</sequence>
<reference evidence="2 3" key="1">
    <citation type="submission" date="2020-08" db="EMBL/GenBank/DDBJ databases">
        <title>A Genomic Blueprint of the Chicken Gut Microbiome.</title>
        <authorList>
            <person name="Gilroy R."/>
            <person name="Ravi A."/>
            <person name="Getino M."/>
            <person name="Pursley I."/>
            <person name="Horton D.L."/>
            <person name="Alikhan N.-F."/>
            <person name="Baker D."/>
            <person name="Gharbi K."/>
            <person name="Hall N."/>
            <person name="Watson M."/>
            <person name="Adriaenssens E.M."/>
            <person name="Foster-Nyarko E."/>
            <person name="Jarju S."/>
            <person name="Secka A."/>
            <person name="Antonio M."/>
            <person name="Oren A."/>
            <person name="Chaudhuri R."/>
            <person name="La Ragione R.M."/>
            <person name="Hildebrand F."/>
            <person name="Pallen M.J."/>
        </authorList>
    </citation>
    <scope>NUCLEOTIDE SEQUENCE [LARGE SCALE GENOMIC DNA]</scope>
    <source>
        <strain evidence="2 3">Sa1YVA6</strain>
    </source>
</reference>
<dbReference type="PANTHER" id="PTHR41786">
    <property type="entry name" value="MOTILITY ACCESSORY FACTOR MAF"/>
    <property type="match status" value="1"/>
</dbReference>
<gene>
    <name evidence="2" type="ORF">H9632_00220</name>
</gene>
<accession>A0ABR8XHQ6</accession>
<evidence type="ECO:0000313" key="2">
    <source>
        <dbReference type="EMBL" id="MBD8031469.1"/>
    </source>
</evidence>
<dbReference type="EMBL" id="JACSPW010000001">
    <property type="protein sequence ID" value="MBD8031469.1"/>
    <property type="molecule type" value="Genomic_DNA"/>
</dbReference>
<dbReference type="Pfam" id="PF01973">
    <property type="entry name" value="MptE-like"/>
    <property type="match status" value="1"/>
</dbReference>
<keyword evidence="3" id="KW-1185">Reference proteome</keyword>
<name>A0ABR8XHQ6_9BACL</name>
<comment type="caution">
    <text evidence="2">The sequence shown here is derived from an EMBL/GenBank/DDBJ whole genome shotgun (WGS) entry which is preliminary data.</text>
</comment>